<evidence type="ECO:0000259" key="2">
    <source>
        <dbReference type="PROSITE" id="PS50879"/>
    </source>
</evidence>
<dbReference type="Pfam" id="PF14529">
    <property type="entry name" value="Exo_endo_phos_2"/>
    <property type="match status" value="1"/>
</dbReference>
<dbReference type="InterPro" id="IPR002156">
    <property type="entry name" value="RNaseH_domain"/>
</dbReference>
<feature type="non-terminal residue" evidence="3">
    <location>
        <position position="1"/>
    </location>
</feature>
<dbReference type="Gene3D" id="3.30.420.10">
    <property type="entry name" value="Ribonuclease H-like superfamily/Ribonuclease H"/>
    <property type="match status" value="1"/>
</dbReference>
<dbReference type="GO" id="GO:0003676">
    <property type="term" value="F:nucleic acid binding"/>
    <property type="evidence" value="ECO:0007669"/>
    <property type="project" value="InterPro"/>
</dbReference>
<sequence length="1126" mass="125850">STQNSDHLEIWQWNCRTFHKRAAALQNYIHSALIPPDVICLQEVGNHPVKLQGYYTLYDPKYPRVAALVTKSMTVTLDHYDRTDINHQIIDVLPQKRGKVRTKILNIYSPPKNRYDDFAPLLNEAARAVGARDQLVVVGDFNAPSTAWGYVRDSPKGVLLERITTKLGFTLITLPTAPTRLGNSISRDTYPDLTFTFNIKNAMWSNLDENLGSDHYILSTSIASPKIRRVAGDVVMTDWVTFRRRPLPEQTPSDVSGWVAFIRETHDATSKKITRTVEAPAIDRHLLHMWDSRRRLLKRWKRQRLNRCLYRRIAALSEEANEYATKLATDGWVQFCSSLNGTLGTSQTWAILRAMLEPDKSKSSMNRILQRIVHGYPGTDGELIQALKDRYVGTDVVPPCTLEYTGSENATLDAQITKEEVFAAAQAANRNSAPGSDGITNAMIRNLSNEVLEQITQFLNDHCWSQGHVPPEWKEARIITIPKPGKTPSLGALRPISLTSCMGKLYERVVQTRLQNYIEKENLFPATMIGFRSALSTQDAFLLLKEEVMSCVPRGGEHLILALDLKGAFDNVSHEAILSELNTIGCGKRTYNYIKSFLSGRTATIGIGDTRSVPFSMPNKGTPQGAVISPLLFNIAMRRLAHKLEAIPHLGYTLYADDITLWATKGSLALKEQTLQAAATAVAEFARNSGLSCAPEKSELIRMHSRYYKSNGDINLELDGHAIAEVTRARILGFWVQSNGKASHTITTLKTTVKQIARMIRRITYHKKGMKEKDTLRLVQALVLSRVTYGLPYHSLDRSEESQVDVLIRSAFKAALGLPISTPTERLLALGVHNSYAELSAAVLISQRNRLSATSAGRAILTRTGISPHPQHIDEELAGMAHEVRRQISVAPVPKNMHHDFHAARRNARVNWLRKQFGSASNVAYVDAASYDWQRHIVTVVDNSMTLLTSASVRTTSATKAETMAIALAVRFQERRGESSVILSDSQEACRLFLTGRLPAMALRLLGPKLTHHHRLIWCPGHAGLEGNERADALARAFCNRAENPSLSLTIPILPREILAHQRFTRQKYGTPHRSLNGEEATDLRKTQTDVFPHLLKLHAIHPTLYPAVCPWCGGRPTLYHISWGC</sequence>
<dbReference type="Gene3D" id="3.60.10.10">
    <property type="entry name" value="Endonuclease/exonuclease/phosphatase"/>
    <property type="match status" value="1"/>
</dbReference>
<dbReference type="SUPFAM" id="SSF56672">
    <property type="entry name" value="DNA/RNA polymerases"/>
    <property type="match status" value="1"/>
</dbReference>
<dbReference type="PANTHER" id="PTHR19446">
    <property type="entry name" value="REVERSE TRANSCRIPTASES"/>
    <property type="match status" value="1"/>
</dbReference>
<dbReference type="CDD" id="cd01650">
    <property type="entry name" value="RT_nLTR_like"/>
    <property type="match status" value="1"/>
</dbReference>
<evidence type="ECO:0000313" key="3">
    <source>
        <dbReference type="EMBL" id="JAA61384.1"/>
    </source>
</evidence>
<dbReference type="EMBL" id="GACK01003650">
    <property type="protein sequence ID" value="JAA61384.1"/>
    <property type="molecule type" value="mRNA"/>
</dbReference>
<dbReference type="InterPro" id="IPR000477">
    <property type="entry name" value="RT_dom"/>
</dbReference>
<feature type="domain" description="Reverse transcriptase" evidence="1">
    <location>
        <begin position="462"/>
        <end position="723"/>
    </location>
</feature>
<proteinExistence type="evidence at transcript level"/>
<dbReference type="PROSITE" id="PS50879">
    <property type="entry name" value="RNASE_H_1"/>
    <property type="match status" value="1"/>
</dbReference>
<dbReference type="InterPro" id="IPR036691">
    <property type="entry name" value="Endo/exonu/phosph_ase_sf"/>
</dbReference>
<dbReference type="InterPro" id="IPR043502">
    <property type="entry name" value="DNA/RNA_pol_sf"/>
</dbReference>
<dbReference type="AlphaFoldDB" id="L7MDV9"/>
<dbReference type="GO" id="GO:0071897">
    <property type="term" value="P:DNA biosynthetic process"/>
    <property type="evidence" value="ECO:0007669"/>
    <property type="project" value="UniProtKB-ARBA"/>
</dbReference>
<accession>L7MDV9</accession>
<reference evidence="3" key="2">
    <citation type="journal article" date="2015" name="J. Proteomics">
        <title>Sexual differences in the sialomes of the zebra tick, Rhipicephalus pulchellus.</title>
        <authorList>
            <person name="Tan A.W."/>
            <person name="Francischetti I.M."/>
            <person name="Slovak M."/>
            <person name="Kini R.M."/>
            <person name="Ribeiro J.M."/>
        </authorList>
    </citation>
    <scope>NUCLEOTIDE SEQUENCE</scope>
    <source>
        <tissue evidence="3">Salivary gland</tissue>
    </source>
</reference>
<organism evidence="3">
    <name type="scientific">Rhipicephalus pulchellus</name>
    <name type="common">Yellow backed tick</name>
    <name type="synonym">Dermacentor pulchellus</name>
    <dbReference type="NCBI Taxonomy" id="72859"/>
    <lineage>
        <taxon>Eukaryota</taxon>
        <taxon>Metazoa</taxon>
        <taxon>Ecdysozoa</taxon>
        <taxon>Arthropoda</taxon>
        <taxon>Chelicerata</taxon>
        <taxon>Arachnida</taxon>
        <taxon>Acari</taxon>
        <taxon>Parasitiformes</taxon>
        <taxon>Ixodida</taxon>
        <taxon>Ixodoidea</taxon>
        <taxon>Ixodidae</taxon>
        <taxon>Rhipicephalinae</taxon>
        <taxon>Rhipicephalus</taxon>
        <taxon>Rhipicephalus</taxon>
    </lineage>
</organism>
<dbReference type="GO" id="GO:0004523">
    <property type="term" value="F:RNA-DNA hybrid ribonuclease activity"/>
    <property type="evidence" value="ECO:0007669"/>
    <property type="project" value="InterPro"/>
</dbReference>
<dbReference type="InterPro" id="IPR036397">
    <property type="entry name" value="RNaseH_sf"/>
</dbReference>
<protein>
    <submittedName>
        <fullName evidence="3">Putative tick transposon</fullName>
    </submittedName>
</protein>
<dbReference type="GO" id="GO:0042575">
    <property type="term" value="C:DNA polymerase complex"/>
    <property type="evidence" value="ECO:0007669"/>
    <property type="project" value="UniProtKB-ARBA"/>
</dbReference>
<dbReference type="PROSITE" id="PS50878">
    <property type="entry name" value="RT_POL"/>
    <property type="match status" value="1"/>
</dbReference>
<reference evidence="3" key="1">
    <citation type="submission" date="2012-11" db="EMBL/GenBank/DDBJ databases">
        <authorList>
            <person name="Lucero-Rivera Y.E."/>
            <person name="Tovar-Ramirez D."/>
        </authorList>
    </citation>
    <scope>NUCLEOTIDE SEQUENCE</scope>
    <source>
        <tissue evidence="3">Salivary gland</tissue>
    </source>
</reference>
<feature type="non-terminal residue" evidence="3">
    <location>
        <position position="1126"/>
    </location>
</feature>
<feature type="domain" description="RNase H type-1" evidence="2">
    <location>
        <begin position="918"/>
        <end position="1040"/>
    </location>
</feature>
<name>L7MDV9_RHIPC</name>
<dbReference type="SUPFAM" id="SSF56219">
    <property type="entry name" value="DNase I-like"/>
    <property type="match status" value="1"/>
</dbReference>
<evidence type="ECO:0000259" key="1">
    <source>
        <dbReference type="PROSITE" id="PS50878"/>
    </source>
</evidence>
<dbReference type="InterPro" id="IPR005135">
    <property type="entry name" value="Endo/exonuclease/phosphatase"/>
</dbReference>
<dbReference type="Pfam" id="PF00078">
    <property type="entry name" value="RVT_1"/>
    <property type="match status" value="1"/>
</dbReference>
<dbReference type="InterPro" id="IPR012337">
    <property type="entry name" value="RNaseH-like_sf"/>
</dbReference>
<dbReference type="SUPFAM" id="SSF53098">
    <property type="entry name" value="Ribonuclease H-like"/>
    <property type="match status" value="1"/>
</dbReference>